<dbReference type="InterPro" id="IPR037682">
    <property type="entry name" value="TonB_C"/>
</dbReference>
<evidence type="ECO:0000256" key="1">
    <source>
        <dbReference type="ARBA" id="ARBA00004167"/>
    </source>
</evidence>
<dbReference type="GO" id="GO:0016020">
    <property type="term" value="C:membrane"/>
    <property type="evidence" value="ECO:0007669"/>
    <property type="project" value="UniProtKB-SubCell"/>
</dbReference>
<dbReference type="Gene3D" id="3.30.1150.10">
    <property type="match status" value="1"/>
</dbReference>
<evidence type="ECO:0000313" key="7">
    <source>
        <dbReference type="EMBL" id="MBH1791059.1"/>
    </source>
</evidence>
<evidence type="ECO:0000256" key="5">
    <source>
        <dbReference type="SAM" id="SignalP"/>
    </source>
</evidence>
<dbReference type="SUPFAM" id="SSF74653">
    <property type="entry name" value="TolA/TonB C-terminal domain"/>
    <property type="match status" value="1"/>
</dbReference>
<feature type="chain" id="PRO_5041268881" evidence="5">
    <location>
        <begin position="24"/>
        <end position="211"/>
    </location>
</feature>
<keyword evidence="4" id="KW-0472">Membrane</keyword>
<sequence>MAVWARMILMLLAGTLPAPPVLAAKPSAGMACEPMARLPGLRDAGVTALSMQPQDGRCVIEVAAANGNALRRQQRMLEALVQHACAAPAHVTVNEVQVSLQLRLPTSCAARSKWDLFAGEGIPWLPPHGVSPRYPVEAMRQGLSGRSMLKALVDARGRVAAVIVETSSGHALLDDAAAEELQGWRFSRADAKGTVPALTLVRMPMRYEFVE</sequence>
<evidence type="ECO:0000256" key="3">
    <source>
        <dbReference type="ARBA" id="ARBA00022989"/>
    </source>
</evidence>
<comment type="caution">
    <text evidence="7">The sequence shown here is derived from an EMBL/GenBank/DDBJ whole genome shotgun (WGS) entry which is preliminary data.</text>
</comment>
<dbReference type="Pfam" id="PF03544">
    <property type="entry name" value="TonB_C"/>
    <property type="match status" value="1"/>
</dbReference>
<dbReference type="PROSITE" id="PS52015">
    <property type="entry name" value="TONB_CTD"/>
    <property type="match status" value="1"/>
</dbReference>
<reference evidence="7" key="1">
    <citation type="submission" date="2020-11" db="EMBL/GenBank/DDBJ databases">
        <title>Enhanced detection system for hospital associated transmission using whole genome sequencing surveillance.</title>
        <authorList>
            <person name="Harrison L.H."/>
            <person name="Van Tyne D."/>
            <person name="Marsh J.W."/>
            <person name="Griffith M.P."/>
            <person name="Snyder D.J."/>
            <person name="Cooper V.S."/>
            <person name="Mustapha M."/>
        </authorList>
    </citation>
    <scope>NUCLEOTIDE SEQUENCE</scope>
    <source>
        <strain evidence="7">STEN00053</strain>
    </source>
</reference>
<evidence type="ECO:0000259" key="6">
    <source>
        <dbReference type="PROSITE" id="PS52015"/>
    </source>
</evidence>
<feature type="domain" description="TonB C-terminal" evidence="6">
    <location>
        <begin position="119"/>
        <end position="211"/>
    </location>
</feature>
<dbReference type="NCBIfam" id="TIGR01352">
    <property type="entry name" value="tonB_Cterm"/>
    <property type="match status" value="1"/>
</dbReference>
<dbReference type="AlphaFoldDB" id="A0AA40Y714"/>
<dbReference type="Proteomes" id="UP000634179">
    <property type="component" value="Unassembled WGS sequence"/>
</dbReference>
<dbReference type="RefSeq" id="WP_049406081.1">
    <property type="nucleotide sequence ID" value="NZ_JANKBX010000018.1"/>
</dbReference>
<gene>
    <name evidence="7" type="ORF">I5V89_14385</name>
</gene>
<evidence type="ECO:0000313" key="8">
    <source>
        <dbReference type="Proteomes" id="UP000634179"/>
    </source>
</evidence>
<dbReference type="EMBL" id="JADUOV010000010">
    <property type="protein sequence ID" value="MBH1791059.1"/>
    <property type="molecule type" value="Genomic_DNA"/>
</dbReference>
<protein>
    <submittedName>
        <fullName evidence="7">Energy transducer TonB</fullName>
    </submittedName>
</protein>
<dbReference type="InterPro" id="IPR006260">
    <property type="entry name" value="TonB/TolA_C"/>
</dbReference>
<name>A0AA40Y714_STEMA</name>
<evidence type="ECO:0000256" key="2">
    <source>
        <dbReference type="ARBA" id="ARBA00022692"/>
    </source>
</evidence>
<evidence type="ECO:0000256" key="4">
    <source>
        <dbReference type="ARBA" id="ARBA00023136"/>
    </source>
</evidence>
<keyword evidence="3" id="KW-1133">Transmembrane helix</keyword>
<keyword evidence="2" id="KW-0812">Transmembrane</keyword>
<keyword evidence="5" id="KW-0732">Signal</keyword>
<proteinExistence type="predicted"/>
<comment type="subcellular location">
    <subcellularLocation>
        <location evidence="1">Membrane</location>
        <topology evidence="1">Single-pass membrane protein</topology>
    </subcellularLocation>
</comment>
<accession>A0AA40Y714</accession>
<organism evidence="7 8">
    <name type="scientific">Stenotrophomonas maltophilia</name>
    <name type="common">Pseudomonas maltophilia</name>
    <name type="synonym">Xanthomonas maltophilia</name>
    <dbReference type="NCBI Taxonomy" id="40324"/>
    <lineage>
        <taxon>Bacteria</taxon>
        <taxon>Pseudomonadati</taxon>
        <taxon>Pseudomonadota</taxon>
        <taxon>Gammaproteobacteria</taxon>
        <taxon>Lysobacterales</taxon>
        <taxon>Lysobacteraceae</taxon>
        <taxon>Stenotrophomonas</taxon>
        <taxon>Stenotrophomonas maltophilia group</taxon>
    </lineage>
</organism>
<feature type="signal peptide" evidence="5">
    <location>
        <begin position="1"/>
        <end position="23"/>
    </location>
</feature>
<dbReference type="GO" id="GO:0055085">
    <property type="term" value="P:transmembrane transport"/>
    <property type="evidence" value="ECO:0007669"/>
    <property type="project" value="InterPro"/>
</dbReference>